<dbReference type="GO" id="GO:0042407">
    <property type="term" value="P:cristae formation"/>
    <property type="evidence" value="ECO:0007669"/>
    <property type="project" value="TreeGrafter"/>
</dbReference>
<accession>A0AAW0FPA6</accession>
<dbReference type="SUPFAM" id="SSF46565">
    <property type="entry name" value="Chaperone J-domain"/>
    <property type="match status" value="1"/>
</dbReference>
<dbReference type="Proteomes" id="UP001385951">
    <property type="component" value="Unassembled WGS sequence"/>
</dbReference>
<feature type="transmembrane region" description="Helical" evidence="4">
    <location>
        <begin position="424"/>
        <end position="447"/>
    </location>
</feature>
<dbReference type="InterPro" id="IPR001623">
    <property type="entry name" value="DnaJ_domain"/>
</dbReference>
<dbReference type="InterPro" id="IPR018253">
    <property type="entry name" value="DnaJ_domain_CS"/>
</dbReference>
<keyword evidence="4" id="KW-0812">Transmembrane</keyword>
<dbReference type="SMART" id="SM00271">
    <property type="entry name" value="DnaJ"/>
    <property type="match status" value="1"/>
</dbReference>
<dbReference type="Pfam" id="PF22774">
    <property type="entry name" value="DNAJC11_beta-barrel"/>
    <property type="match status" value="1"/>
</dbReference>
<keyword evidence="4" id="KW-1133">Transmembrane helix</keyword>
<comment type="caution">
    <text evidence="6">The sequence shown here is derived from an EMBL/GenBank/DDBJ whole genome shotgun (WGS) entry which is preliminary data.</text>
</comment>
<comment type="subcellular location">
    <subcellularLocation>
        <location evidence="1">Membrane</location>
    </subcellularLocation>
</comment>
<dbReference type="PROSITE" id="PS50076">
    <property type="entry name" value="DNAJ_2"/>
    <property type="match status" value="1"/>
</dbReference>
<feature type="transmembrane region" description="Helical" evidence="4">
    <location>
        <begin position="333"/>
        <end position="353"/>
    </location>
</feature>
<gene>
    <name evidence="6" type="ORF">QCA50_013362</name>
</gene>
<dbReference type="InterPro" id="IPR052243">
    <property type="entry name" value="Mito_inner_membrane_organizer"/>
</dbReference>
<evidence type="ECO:0000313" key="6">
    <source>
        <dbReference type="EMBL" id="KAK7683528.1"/>
    </source>
</evidence>
<reference evidence="6 7" key="1">
    <citation type="submission" date="2022-09" db="EMBL/GenBank/DDBJ databases">
        <authorList>
            <person name="Palmer J.M."/>
        </authorList>
    </citation>
    <scope>NUCLEOTIDE SEQUENCE [LARGE SCALE GENOMIC DNA]</scope>
    <source>
        <strain evidence="6 7">DSM 7382</strain>
    </source>
</reference>
<name>A0AAW0FPA6_9APHY</name>
<dbReference type="Pfam" id="PF11875">
    <property type="entry name" value="DnaJ-like_C11_C"/>
    <property type="match status" value="1"/>
</dbReference>
<dbReference type="PANTHER" id="PTHR44157">
    <property type="entry name" value="DNAJ HOMOLOG SUBFAMILY C MEMBER 11"/>
    <property type="match status" value="1"/>
</dbReference>
<dbReference type="AlphaFoldDB" id="A0AAW0FPA6"/>
<dbReference type="Gene3D" id="1.10.287.110">
    <property type="entry name" value="DnaJ domain"/>
    <property type="match status" value="1"/>
</dbReference>
<keyword evidence="7" id="KW-1185">Reference proteome</keyword>
<dbReference type="PANTHER" id="PTHR44157:SF1">
    <property type="entry name" value="DNAJ HOMOLOG SUBFAMILY C MEMBER 11"/>
    <property type="match status" value="1"/>
</dbReference>
<organism evidence="6 7">
    <name type="scientific">Cerrena zonata</name>
    <dbReference type="NCBI Taxonomy" id="2478898"/>
    <lineage>
        <taxon>Eukaryota</taxon>
        <taxon>Fungi</taxon>
        <taxon>Dikarya</taxon>
        <taxon>Basidiomycota</taxon>
        <taxon>Agaricomycotina</taxon>
        <taxon>Agaricomycetes</taxon>
        <taxon>Polyporales</taxon>
        <taxon>Cerrenaceae</taxon>
        <taxon>Cerrena</taxon>
    </lineage>
</organism>
<keyword evidence="2 4" id="KW-0472">Membrane</keyword>
<dbReference type="CDD" id="cd06257">
    <property type="entry name" value="DnaJ"/>
    <property type="match status" value="1"/>
</dbReference>
<evidence type="ECO:0000256" key="3">
    <source>
        <dbReference type="ARBA" id="ARBA00023186"/>
    </source>
</evidence>
<dbReference type="EMBL" id="JASBNA010000030">
    <property type="protein sequence ID" value="KAK7683528.1"/>
    <property type="molecule type" value="Genomic_DNA"/>
</dbReference>
<dbReference type="InterPro" id="IPR055225">
    <property type="entry name" value="DNAJC11-like_beta-barrel"/>
</dbReference>
<evidence type="ECO:0000313" key="7">
    <source>
        <dbReference type="Proteomes" id="UP001385951"/>
    </source>
</evidence>
<dbReference type="GO" id="GO:0016020">
    <property type="term" value="C:membrane"/>
    <property type="evidence" value="ECO:0007669"/>
    <property type="project" value="UniProtKB-SubCell"/>
</dbReference>
<proteinExistence type="predicted"/>
<dbReference type="InterPro" id="IPR024586">
    <property type="entry name" value="DnaJ-like_C11_C"/>
</dbReference>
<dbReference type="PRINTS" id="PR00625">
    <property type="entry name" value="JDOMAIN"/>
</dbReference>
<dbReference type="PROSITE" id="PS00636">
    <property type="entry name" value="DNAJ_1"/>
    <property type="match status" value="1"/>
</dbReference>
<dbReference type="GO" id="GO:0005739">
    <property type="term" value="C:mitochondrion"/>
    <property type="evidence" value="ECO:0007669"/>
    <property type="project" value="GOC"/>
</dbReference>
<feature type="domain" description="J" evidence="5">
    <location>
        <begin position="13"/>
        <end position="81"/>
    </location>
</feature>
<feature type="transmembrane region" description="Helical" evidence="4">
    <location>
        <begin position="365"/>
        <end position="382"/>
    </location>
</feature>
<sequence length="594" mass="66868">MSVDHSPQEDAEHLYTVLNVPATATDQELRERYMQLSVKFHPDKQLDPTKKEAATRQFFEVQKAYEVLSDPLRRQAYDLLGNQGLKLVRSLDPEGLSKEEIRSRLLAASGKLEQERLDQLIKPRGRATLALDASSLVYRFVGDVPDSLDAEEPDIKTLGFSVQHSVEKQVRQDTSVSLSARADRTTALLGTVRHQFSPRFHCQATTNLLRPGSLRWRGSYRQNDYTVTTQFALSPKILSTLFHRWRQPLSVGRVPALFPVSLAFSRRLFPASNAQGIFTVSTMSTQVIDMQLSYLSDLYPFDFFAESDQTLPFAPSESVVGLPSRSGLLGMSFWRIGLGITGLLPTMNAEYVLNFSELNVQVKSVLVLGFSGLTAVLGAGWTSEDSRYNVSTDVQLSAGGVALILDFSYLYQRFQIPITLSHDYAPGLAFWAALLPTTAYVLGYHFLLKPQNRKRRLEYFRQARRELKEAQSDTLRQHEEAVYLLGDVAKQHMATEAKKDGLVIQEAWYGPSERGEDCESLDVNVTIPVQVLVSKSQLYIPGRRSKAGLQGFYDPVPGIAKSLRIRYTFRGRQHYAELPDYLPVVLPLKEHLVD</sequence>
<dbReference type="Pfam" id="PF00226">
    <property type="entry name" value="DnaJ"/>
    <property type="match status" value="1"/>
</dbReference>
<evidence type="ECO:0000256" key="2">
    <source>
        <dbReference type="ARBA" id="ARBA00023136"/>
    </source>
</evidence>
<evidence type="ECO:0000256" key="4">
    <source>
        <dbReference type="SAM" id="Phobius"/>
    </source>
</evidence>
<keyword evidence="3" id="KW-0143">Chaperone</keyword>
<evidence type="ECO:0000256" key="1">
    <source>
        <dbReference type="ARBA" id="ARBA00004370"/>
    </source>
</evidence>
<protein>
    <recommendedName>
        <fullName evidence="5">J domain-containing protein</fullName>
    </recommendedName>
</protein>
<dbReference type="InterPro" id="IPR036869">
    <property type="entry name" value="J_dom_sf"/>
</dbReference>
<evidence type="ECO:0000259" key="5">
    <source>
        <dbReference type="PROSITE" id="PS50076"/>
    </source>
</evidence>